<reference evidence="2" key="1">
    <citation type="submission" date="2020-07" db="EMBL/GenBank/DDBJ databases">
        <title>Multicomponent nature underlies the extraordinary mechanical properties of spider dragline silk.</title>
        <authorList>
            <person name="Kono N."/>
            <person name="Nakamura H."/>
            <person name="Mori M."/>
            <person name="Yoshida Y."/>
            <person name="Ohtoshi R."/>
            <person name="Malay A.D."/>
            <person name="Moran D.A.P."/>
            <person name="Tomita M."/>
            <person name="Numata K."/>
            <person name="Arakawa K."/>
        </authorList>
    </citation>
    <scope>NUCLEOTIDE SEQUENCE</scope>
</reference>
<evidence type="ECO:0000313" key="2">
    <source>
        <dbReference type="EMBL" id="GFR12772.1"/>
    </source>
</evidence>
<dbReference type="AlphaFoldDB" id="A0A8X6LLI4"/>
<dbReference type="InterPro" id="IPR001163">
    <property type="entry name" value="Sm_dom_euk/arc"/>
</dbReference>
<dbReference type="EMBL" id="BMAO01006959">
    <property type="protein sequence ID" value="GFR12772.1"/>
    <property type="molecule type" value="Genomic_DNA"/>
</dbReference>
<name>A0A8X6LLI4_TRICU</name>
<dbReference type="InterPro" id="IPR010920">
    <property type="entry name" value="LSM_dom_sf"/>
</dbReference>
<protein>
    <recommendedName>
        <fullName evidence="1">Sm domain-containing protein</fullName>
    </recommendedName>
</protein>
<dbReference type="Pfam" id="PF01423">
    <property type="entry name" value="LSM"/>
    <property type="match status" value="1"/>
</dbReference>
<feature type="domain" description="Sm" evidence="1">
    <location>
        <begin position="18"/>
        <end position="74"/>
    </location>
</feature>
<accession>A0A8X6LLI4</accession>
<comment type="caution">
    <text evidence="2">The sequence shown here is derived from an EMBL/GenBank/DDBJ whole genome shotgun (WGS) entry which is preliminary data.</text>
</comment>
<evidence type="ECO:0000313" key="3">
    <source>
        <dbReference type="Proteomes" id="UP000887116"/>
    </source>
</evidence>
<gene>
    <name evidence="2" type="ORF">TNCT_256641</name>
</gene>
<sequence length="104" mass="12487">MPASAVPIVNPRTIAWRLIGKWINVKGKWGRELKGRLVFSDRYLNFELELVEQYDGETLLSLMQNTLLRWDVVEYFRELNDEECERIVSNWQSRGDFYEFQQQN</sequence>
<proteinExistence type="predicted"/>
<evidence type="ECO:0000259" key="1">
    <source>
        <dbReference type="Pfam" id="PF01423"/>
    </source>
</evidence>
<keyword evidence="3" id="KW-1185">Reference proteome</keyword>
<dbReference type="SUPFAM" id="SSF50182">
    <property type="entry name" value="Sm-like ribonucleoproteins"/>
    <property type="match status" value="1"/>
</dbReference>
<dbReference type="Proteomes" id="UP000887116">
    <property type="component" value="Unassembled WGS sequence"/>
</dbReference>
<organism evidence="2 3">
    <name type="scientific">Trichonephila clavata</name>
    <name type="common">Joro spider</name>
    <name type="synonym">Nephila clavata</name>
    <dbReference type="NCBI Taxonomy" id="2740835"/>
    <lineage>
        <taxon>Eukaryota</taxon>
        <taxon>Metazoa</taxon>
        <taxon>Ecdysozoa</taxon>
        <taxon>Arthropoda</taxon>
        <taxon>Chelicerata</taxon>
        <taxon>Arachnida</taxon>
        <taxon>Araneae</taxon>
        <taxon>Araneomorphae</taxon>
        <taxon>Entelegynae</taxon>
        <taxon>Araneoidea</taxon>
        <taxon>Nephilidae</taxon>
        <taxon>Trichonephila</taxon>
    </lineage>
</organism>
<dbReference type="Gene3D" id="2.30.30.100">
    <property type="match status" value="1"/>
</dbReference>